<evidence type="ECO:0000256" key="7">
    <source>
        <dbReference type="ARBA" id="ARBA00023134"/>
    </source>
</evidence>
<dbReference type="SUPFAM" id="SSF55620">
    <property type="entry name" value="Tetrahydrobiopterin biosynthesis enzymes-like"/>
    <property type="match status" value="1"/>
</dbReference>
<evidence type="ECO:0000313" key="10">
    <source>
        <dbReference type="Proteomes" id="UP000464912"/>
    </source>
</evidence>
<dbReference type="Proteomes" id="UP000464912">
    <property type="component" value="Chromosome"/>
</dbReference>
<keyword evidence="7" id="KW-0547">Nucleotide-binding</keyword>
<dbReference type="KEGG" id="nef:GP480_02385"/>
<evidence type="ECO:0000259" key="8">
    <source>
        <dbReference type="Pfam" id="PF01227"/>
    </source>
</evidence>
<dbReference type="UniPathway" id="UPA00848">
    <property type="reaction ID" value="UER00151"/>
</dbReference>
<dbReference type="GO" id="GO:0006729">
    <property type="term" value="P:tetrahydrobiopterin biosynthetic process"/>
    <property type="evidence" value="ECO:0007669"/>
    <property type="project" value="TreeGrafter"/>
</dbReference>
<evidence type="ECO:0000256" key="6">
    <source>
        <dbReference type="ARBA" id="ARBA00022801"/>
    </source>
</evidence>
<dbReference type="InterPro" id="IPR020602">
    <property type="entry name" value="GTP_CycHdrlase_I_dom"/>
</dbReference>
<evidence type="ECO:0000256" key="4">
    <source>
        <dbReference type="ARBA" id="ARBA00012715"/>
    </source>
</evidence>
<dbReference type="GO" id="GO:0005525">
    <property type="term" value="F:GTP binding"/>
    <property type="evidence" value="ECO:0007669"/>
    <property type="project" value="UniProtKB-KW"/>
</dbReference>
<dbReference type="GO" id="GO:0046654">
    <property type="term" value="P:tetrahydrofolate biosynthetic process"/>
    <property type="evidence" value="ECO:0007669"/>
    <property type="project" value="InterPro"/>
</dbReference>
<sequence>MQKLSEGDVKDFFDLGVGETDHLGLRGASHLFLKILANYFSGYACSDFSSLIMRMENPDGGESLLVLKRIPFLSLCEHHVLPISGYISIGYIPDKTITTLGSLGRLVSACTKRLQLQERICAQIALAIEESLSPKGVIVYASARHACVAHSTSIFESVAKRGAFAANTKGEVQEFFSILK</sequence>
<reference evidence="9 10" key="1">
    <citation type="journal article" date="2020" name="MBio">
        <title>Erratum for Teymournejad et al., 'Isolation and Molecular Analysis of a Novel Neorickettsia Species That Causes Potomac Horse Fever'.</title>
        <authorList>
            <person name="Teymournejad O."/>
            <person name="Lin M."/>
            <person name="Bekebrede H."/>
            <person name="Kamr A."/>
            <person name="Toribio R.E."/>
            <person name="Arroyo L.G."/>
            <person name="Baird J.D."/>
            <person name="Rikihisa Y."/>
        </authorList>
    </citation>
    <scope>NUCLEOTIDE SEQUENCE [LARGE SCALE GENOMIC DNA]</scope>
    <source>
        <strain evidence="9 10">Fin17</strain>
    </source>
</reference>
<dbReference type="GO" id="GO:0006730">
    <property type="term" value="P:one-carbon metabolic process"/>
    <property type="evidence" value="ECO:0007669"/>
    <property type="project" value="UniProtKB-KW"/>
</dbReference>
<evidence type="ECO:0000256" key="3">
    <source>
        <dbReference type="ARBA" id="ARBA00011857"/>
    </source>
</evidence>
<comment type="catalytic activity">
    <reaction evidence="1">
        <text>GTP + H2O = 7,8-dihydroneopterin 3'-triphosphate + formate + H(+)</text>
        <dbReference type="Rhea" id="RHEA:17473"/>
        <dbReference type="ChEBI" id="CHEBI:15377"/>
        <dbReference type="ChEBI" id="CHEBI:15378"/>
        <dbReference type="ChEBI" id="CHEBI:15740"/>
        <dbReference type="ChEBI" id="CHEBI:37565"/>
        <dbReference type="ChEBI" id="CHEBI:58462"/>
        <dbReference type="EC" id="3.5.4.16"/>
    </reaction>
</comment>
<proteinExistence type="predicted"/>
<gene>
    <name evidence="9" type="ORF">GP480_02385</name>
</gene>
<comment type="pathway">
    <text evidence="2">Cofactor biosynthesis; 7,8-dihydroneopterin triphosphate biosynthesis; 7,8-dihydroneopterin triphosphate from GTP: step 1/1.</text>
</comment>
<dbReference type="PANTHER" id="PTHR11109">
    <property type="entry name" value="GTP CYCLOHYDROLASE I"/>
    <property type="match status" value="1"/>
</dbReference>
<evidence type="ECO:0000256" key="2">
    <source>
        <dbReference type="ARBA" id="ARBA00005080"/>
    </source>
</evidence>
<reference evidence="9 10" key="2">
    <citation type="journal article" date="2020" name="MBio">
        <title>Isolation and Molecular Analysis of a Novel Neorickettsia Species That Causes Potomac Horse Fever.</title>
        <authorList>
            <person name="Teymournejad O."/>
            <person name="Lin M."/>
            <person name="Bekebrede H."/>
            <person name="Kamr A."/>
            <person name="Toribio R.E."/>
            <person name="Arroyo L.G."/>
            <person name="Baird J.D."/>
            <person name="Rikihisa Y."/>
        </authorList>
    </citation>
    <scope>NUCLEOTIDE SEQUENCE [LARGE SCALE GENOMIC DNA]</scope>
    <source>
        <strain evidence="9 10">Fin17</strain>
    </source>
</reference>
<feature type="domain" description="GTP cyclohydrolase I" evidence="8">
    <location>
        <begin position="22"/>
        <end position="150"/>
    </location>
</feature>
<dbReference type="Gene3D" id="3.30.1130.10">
    <property type="match status" value="1"/>
</dbReference>
<dbReference type="GO" id="GO:0005737">
    <property type="term" value="C:cytoplasm"/>
    <property type="evidence" value="ECO:0007669"/>
    <property type="project" value="TreeGrafter"/>
</dbReference>
<evidence type="ECO:0000256" key="5">
    <source>
        <dbReference type="ARBA" id="ARBA00022563"/>
    </source>
</evidence>
<protein>
    <recommendedName>
        <fullName evidence="4">GTP cyclohydrolase I</fullName>
        <ecNumber evidence="4">3.5.4.16</ecNumber>
    </recommendedName>
</protein>
<name>A0A6P1GAU4_9RICK</name>
<keyword evidence="5" id="KW-0554">One-carbon metabolism</keyword>
<dbReference type="InterPro" id="IPR043133">
    <property type="entry name" value="GTP-CH-I_C/QueF"/>
</dbReference>
<dbReference type="PANTHER" id="PTHR11109:SF7">
    <property type="entry name" value="GTP CYCLOHYDROLASE 1"/>
    <property type="match status" value="1"/>
</dbReference>
<organism evidence="9 10">
    <name type="scientific">Neorickettsia findlayensis</name>
    <dbReference type="NCBI Taxonomy" id="2686014"/>
    <lineage>
        <taxon>Bacteria</taxon>
        <taxon>Pseudomonadati</taxon>
        <taxon>Pseudomonadota</taxon>
        <taxon>Alphaproteobacteria</taxon>
        <taxon>Rickettsiales</taxon>
        <taxon>Anaplasmataceae</taxon>
        <taxon>Neorickettsia</taxon>
    </lineage>
</organism>
<dbReference type="InterPro" id="IPR001474">
    <property type="entry name" value="GTP_CycHdrlase_I"/>
</dbReference>
<comment type="subunit">
    <text evidence="3">Toroid-shaped homodecamer, composed of two pentamers of five dimers.</text>
</comment>
<keyword evidence="10" id="KW-1185">Reference proteome</keyword>
<keyword evidence="6 9" id="KW-0378">Hydrolase</keyword>
<dbReference type="EC" id="3.5.4.16" evidence="4"/>
<evidence type="ECO:0000256" key="1">
    <source>
        <dbReference type="ARBA" id="ARBA00001052"/>
    </source>
</evidence>
<dbReference type="GO" id="GO:0008270">
    <property type="term" value="F:zinc ion binding"/>
    <property type="evidence" value="ECO:0007669"/>
    <property type="project" value="TreeGrafter"/>
</dbReference>
<accession>A0A6P1GAU4</accession>
<evidence type="ECO:0000313" key="9">
    <source>
        <dbReference type="EMBL" id="QHD65576.1"/>
    </source>
</evidence>
<dbReference type="GO" id="GO:0003934">
    <property type="term" value="F:GTP cyclohydrolase I activity"/>
    <property type="evidence" value="ECO:0007669"/>
    <property type="project" value="UniProtKB-EC"/>
</dbReference>
<dbReference type="AlphaFoldDB" id="A0A6P1GAU4"/>
<keyword evidence="7" id="KW-0342">GTP-binding</keyword>
<dbReference type="Pfam" id="PF01227">
    <property type="entry name" value="GTP_cyclohydroI"/>
    <property type="match status" value="1"/>
</dbReference>
<dbReference type="EMBL" id="CP047224">
    <property type="protein sequence ID" value="QHD65576.1"/>
    <property type="molecule type" value="Genomic_DNA"/>
</dbReference>